<comment type="caution">
    <text evidence="1">The sequence shown here is derived from an EMBL/GenBank/DDBJ whole genome shotgun (WGS) entry which is preliminary data.</text>
</comment>
<evidence type="ECO:0000313" key="2">
    <source>
        <dbReference type="Proteomes" id="UP000821865"/>
    </source>
</evidence>
<evidence type="ECO:0000313" key="1">
    <source>
        <dbReference type="EMBL" id="KAH7958826.1"/>
    </source>
</evidence>
<name>A0ACB8D356_DERSI</name>
<sequence>MLITPTSSAIGVWILSVSVTISATLSHRTSSTATELAALRAAFHYIIDQTAQSWVIFNESKAALQSPRTDDELIMDFRRLCNKACELHHSVALQSLPAHCGIQGNVQADHAAKAGHDTSREMVQKTFL</sequence>
<reference evidence="1" key="1">
    <citation type="submission" date="2020-05" db="EMBL/GenBank/DDBJ databases">
        <title>Large-scale comparative analyses of tick genomes elucidate their genetic diversity and vector capacities.</title>
        <authorList>
            <person name="Jia N."/>
            <person name="Wang J."/>
            <person name="Shi W."/>
            <person name="Du L."/>
            <person name="Sun Y."/>
            <person name="Zhan W."/>
            <person name="Jiang J."/>
            <person name="Wang Q."/>
            <person name="Zhang B."/>
            <person name="Ji P."/>
            <person name="Sakyi L.B."/>
            <person name="Cui X."/>
            <person name="Yuan T."/>
            <person name="Jiang B."/>
            <person name="Yang W."/>
            <person name="Lam T.T.-Y."/>
            <person name="Chang Q."/>
            <person name="Ding S."/>
            <person name="Wang X."/>
            <person name="Zhu J."/>
            <person name="Ruan X."/>
            <person name="Zhao L."/>
            <person name="Wei J."/>
            <person name="Que T."/>
            <person name="Du C."/>
            <person name="Cheng J."/>
            <person name="Dai P."/>
            <person name="Han X."/>
            <person name="Huang E."/>
            <person name="Gao Y."/>
            <person name="Liu J."/>
            <person name="Shao H."/>
            <person name="Ye R."/>
            <person name="Li L."/>
            <person name="Wei W."/>
            <person name="Wang X."/>
            <person name="Wang C."/>
            <person name="Yang T."/>
            <person name="Huo Q."/>
            <person name="Li W."/>
            <person name="Guo W."/>
            <person name="Chen H."/>
            <person name="Zhou L."/>
            <person name="Ni X."/>
            <person name="Tian J."/>
            <person name="Zhou Y."/>
            <person name="Sheng Y."/>
            <person name="Liu T."/>
            <person name="Pan Y."/>
            <person name="Xia L."/>
            <person name="Li J."/>
            <person name="Zhao F."/>
            <person name="Cao W."/>
        </authorList>
    </citation>
    <scope>NUCLEOTIDE SEQUENCE</scope>
    <source>
        <strain evidence="1">Dsil-2018</strain>
    </source>
</reference>
<proteinExistence type="predicted"/>
<dbReference type="EMBL" id="CM023472">
    <property type="protein sequence ID" value="KAH7958826.1"/>
    <property type="molecule type" value="Genomic_DNA"/>
</dbReference>
<dbReference type="Proteomes" id="UP000821865">
    <property type="component" value="Chromosome 3"/>
</dbReference>
<keyword evidence="2" id="KW-1185">Reference proteome</keyword>
<organism evidence="1 2">
    <name type="scientific">Dermacentor silvarum</name>
    <name type="common">Tick</name>
    <dbReference type="NCBI Taxonomy" id="543639"/>
    <lineage>
        <taxon>Eukaryota</taxon>
        <taxon>Metazoa</taxon>
        <taxon>Ecdysozoa</taxon>
        <taxon>Arthropoda</taxon>
        <taxon>Chelicerata</taxon>
        <taxon>Arachnida</taxon>
        <taxon>Acari</taxon>
        <taxon>Parasitiformes</taxon>
        <taxon>Ixodida</taxon>
        <taxon>Ixodoidea</taxon>
        <taxon>Ixodidae</taxon>
        <taxon>Rhipicephalinae</taxon>
        <taxon>Dermacentor</taxon>
    </lineage>
</organism>
<accession>A0ACB8D356</accession>
<protein>
    <submittedName>
        <fullName evidence="1">Uncharacterized protein</fullName>
    </submittedName>
</protein>
<gene>
    <name evidence="1" type="ORF">HPB49_005569</name>
</gene>